<dbReference type="InterPro" id="IPR007201">
    <property type="entry name" value="Mei2-like_Rrm_C"/>
</dbReference>
<dbReference type="InterPro" id="IPR012677">
    <property type="entry name" value="Nucleotide-bd_a/b_plait_sf"/>
</dbReference>
<reference evidence="3" key="1">
    <citation type="submission" date="2020-01" db="EMBL/GenBank/DDBJ databases">
        <authorList>
            <person name="Mishra B."/>
        </authorList>
    </citation>
    <scope>NUCLEOTIDE SEQUENCE [LARGE SCALE GENOMIC DNA]</scope>
</reference>
<dbReference type="CDD" id="cd12277">
    <property type="entry name" value="RRM3_MEI2_EAR1_like"/>
    <property type="match status" value="1"/>
</dbReference>
<keyword evidence="4" id="KW-1185">Reference proteome</keyword>
<dbReference type="InterPro" id="IPR035979">
    <property type="entry name" value="RBD_domain_sf"/>
</dbReference>
<evidence type="ECO:0000256" key="1">
    <source>
        <dbReference type="SAM" id="MobiDB-lite"/>
    </source>
</evidence>
<protein>
    <recommendedName>
        <fullName evidence="2">Mei2-like C-terminal RNA recognition motif domain-containing protein</fullName>
    </recommendedName>
</protein>
<evidence type="ECO:0000313" key="3">
    <source>
        <dbReference type="EMBL" id="CAA7062335.1"/>
    </source>
</evidence>
<organism evidence="3 4">
    <name type="scientific">Microthlaspi erraticum</name>
    <dbReference type="NCBI Taxonomy" id="1685480"/>
    <lineage>
        <taxon>Eukaryota</taxon>
        <taxon>Viridiplantae</taxon>
        <taxon>Streptophyta</taxon>
        <taxon>Embryophyta</taxon>
        <taxon>Tracheophyta</taxon>
        <taxon>Spermatophyta</taxon>
        <taxon>Magnoliopsida</taxon>
        <taxon>eudicotyledons</taxon>
        <taxon>Gunneridae</taxon>
        <taxon>Pentapetalae</taxon>
        <taxon>rosids</taxon>
        <taxon>malvids</taxon>
        <taxon>Brassicales</taxon>
        <taxon>Brassicaceae</taxon>
        <taxon>Coluteocarpeae</taxon>
        <taxon>Microthlaspi</taxon>
    </lineage>
</organism>
<accession>A0A6D2LPF2</accession>
<gene>
    <name evidence="3" type="ORF">MERR_LOCUS49571</name>
</gene>
<sequence length="277" mass="32132">MEETKKAALVPLNPKAPEFYPKSGAKKISPPCHGKPKFRYPPPPRPVFFRCYKSYKKPSKALNAKLEKPRQPYRFMFCNRKCPPPPRCLPPRLLKQKGWVPKNRSFPPANTVPPPPPPEEVQTEPLFGDKTSLMIRNIPNNFERSELLRILDIHCWKENKDADFRQILSSYDFLYLPMDFVKHANLGYAFVNFTSSVAAEKFRREFDNCVWTNSGYNKICEITVAKCQGKEELSQRFKNSTFPCHTDEYLPVALSPPSDGFTGYCLTTLGHRWERRR</sequence>
<proteinExistence type="predicted"/>
<dbReference type="OrthoDB" id="417481at2759"/>
<dbReference type="GO" id="GO:0003676">
    <property type="term" value="F:nucleic acid binding"/>
    <property type="evidence" value="ECO:0007669"/>
    <property type="project" value="InterPro"/>
</dbReference>
<dbReference type="AlphaFoldDB" id="A0A6D2LPF2"/>
<dbReference type="Gene3D" id="3.30.70.330">
    <property type="match status" value="1"/>
</dbReference>
<comment type="caution">
    <text evidence="3">The sequence shown here is derived from an EMBL/GenBank/DDBJ whole genome shotgun (WGS) entry which is preliminary data.</text>
</comment>
<feature type="domain" description="Mei2-like C-terminal RNA recognition motif" evidence="2">
    <location>
        <begin position="130"/>
        <end position="238"/>
    </location>
</feature>
<dbReference type="SUPFAM" id="SSF54928">
    <property type="entry name" value="RNA-binding domain, RBD"/>
    <property type="match status" value="1"/>
</dbReference>
<evidence type="ECO:0000313" key="4">
    <source>
        <dbReference type="Proteomes" id="UP000467841"/>
    </source>
</evidence>
<dbReference type="Pfam" id="PF04059">
    <property type="entry name" value="RRM_2"/>
    <property type="match status" value="1"/>
</dbReference>
<evidence type="ECO:0000259" key="2">
    <source>
        <dbReference type="Pfam" id="PF04059"/>
    </source>
</evidence>
<name>A0A6D2LPF2_9BRAS</name>
<dbReference type="Proteomes" id="UP000467841">
    <property type="component" value="Unassembled WGS sequence"/>
</dbReference>
<dbReference type="EMBL" id="CACVBM020001939">
    <property type="protein sequence ID" value="CAA7062335.1"/>
    <property type="molecule type" value="Genomic_DNA"/>
</dbReference>
<feature type="region of interest" description="Disordered" evidence="1">
    <location>
        <begin position="20"/>
        <end position="39"/>
    </location>
</feature>